<dbReference type="GO" id="GO:0008168">
    <property type="term" value="F:methyltransferase activity"/>
    <property type="evidence" value="ECO:0007669"/>
    <property type="project" value="UniProtKB-KW"/>
</dbReference>
<dbReference type="EMBL" id="JBHTMK010000018">
    <property type="protein sequence ID" value="MFD1366314.1"/>
    <property type="molecule type" value="Genomic_DNA"/>
</dbReference>
<dbReference type="InterPro" id="IPR041698">
    <property type="entry name" value="Methyltransf_25"/>
</dbReference>
<organism evidence="4 5">
    <name type="scientific">Actinoplanes sichuanensis</name>
    <dbReference type="NCBI Taxonomy" id="512349"/>
    <lineage>
        <taxon>Bacteria</taxon>
        <taxon>Bacillati</taxon>
        <taxon>Actinomycetota</taxon>
        <taxon>Actinomycetes</taxon>
        <taxon>Micromonosporales</taxon>
        <taxon>Micromonosporaceae</taxon>
        <taxon>Actinoplanes</taxon>
    </lineage>
</organism>
<evidence type="ECO:0000313" key="5">
    <source>
        <dbReference type="Proteomes" id="UP001597183"/>
    </source>
</evidence>
<dbReference type="Proteomes" id="UP001597183">
    <property type="component" value="Unassembled WGS sequence"/>
</dbReference>
<dbReference type="CDD" id="cd02440">
    <property type="entry name" value="AdoMet_MTases"/>
    <property type="match status" value="1"/>
</dbReference>
<dbReference type="SUPFAM" id="SSF53335">
    <property type="entry name" value="S-adenosyl-L-methionine-dependent methyltransferases"/>
    <property type="match status" value="1"/>
</dbReference>
<dbReference type="GO" id="GO:0032259">
    <property type="term" value="P:methylation"/>
    <property type="evidence" value="ECO:0007669"/>
    <property type="project" value="UniProtKB-KW"/>
</dbReference>
<accession>A0ABW4A706</accession>
<reference evidence="5" key="1">
    <citation type="journal article" date="2019" name="Int. J. Syst. Evol. Microbiol.">
        <title>The Global Catalogue of Microorganisms (GCM) 10K type strain sequencing project: providing services to taxonomists for standard genome sequencing and annotation.</title>
        <authorList>
            <consortium name="The Broad Institute Genomics Platform"/>
            <consortium name="The Broad Institute Genome Sequencing Center for Infectious Disease"/>
            <person name="Wu L."/>
            <person name="Ma J."/>
        </authorList>
    </citation>
    <scope>NUCLEOTIDE SEQUENCE [LARGE SCALE GENOMIC DNA]</scope>
    <source>
        <strain evidence="5">CCM 7526</strain>
    </source>
</reference>
<evidence type="ECO:0000256" key="1">
    <source>
        <dbReference type="ARBA" id="ARBA00022603"/>
    </source>
</evidence>
<dbReference type="PANTHER" id="PTHR43861:SF1">
    <property type="entry name" value="TRANS-ACONITATE 2-METHYLTRANSFERASE"/>
    <property type="match status" value="1"/>
</dbReference>
<name>A0ABW4A706_9ACTN</name>
<keyword evidence="2 4" id="KW-0808">Transferase</keyword>
<evidence type="ECO:0000313" key="4">
    <source>
        <dbReference type="EMBL" id="MFD1366314.1"/>
    </source>
</evidence>
<keyword evidence="5" id="KW-1185">Reference proteome</keyword>
<dbReference type="Gene3D" id="3.40.50.150">
    <property type="entry name" value="Vaccinia Virus protein VP39"/>
    <property type="match status" value="1"/>
</dbReference>
<gene>
    <name evidence="4" type="ORF">ACFQ5G_13255</name>
</gene>
<dbReference type="RefSeq" id="WP_317793077.1">
    <property type="nucleotide sequence ID" value="NZ_AP028461.1"/>
</dbReference>
<dbReference type="EC" id="2.1.1.-" evidence="4"/>
<dbReference type="PANTHER" id="PTHR43861">
    <property type="entry name" value="TRANS-ACONITATE 2-METHYLTRANSFERASE-RELATED"/>
    <property type="match status" value="1"/>
</dbReference>
<proteinExistence type="predicted"/>
<dbReference type="Pfam" id="PF13649">
    <property type="entry name" value="Methyltransf_25"/>
    <property type="match status" value="1"/>
</dbReference>
<evidence type="ECO:0000259" key="3">
    <source>
        <dbReference type="Pfam" id="PF13649"/>
    </source>
</evidence>
<sequence>MDHVREAYGSVAGLYIDLFGAEDKVHADDLALIGRHLTGRPGPVLDLGCGPGHITAHLRSRGAEAIGVDLTPEFVEHARATYPDGDYRLGSLTDLPFADTSITGILAWYSTIHLPPPDLDGVLASFHRLLAPGGKLVLGFFTGDELGPFDHKVTTAYRWPPGELSDRLTAAGFTEVERLLRADDPAHRPHGAITAVAGS</sequence>
<dbReference type="InterPro" id="IPR029063">
    <property type="entry name" value="SAM-dependent_MTases_sf"/>
</dbReference>
<keyword evidence="1 4" id="KW-0489">Methyltransferase</keyword>
<feature type="domain" description="Methyltransferase" evidence="3">
    <location>
        <begin position="44"/>
        <end position="134"/>
    </location>
</feature>
<evidence type="ECO:0000256" key="2">
    <source>
        <dbReference type="ARBA" id="ARBA00022679"/>
    </source>
</evidence>
<protein>
    <submittedName>
        <fullName evidence="4">Class I SAM-dependent methyltransferase</fullName>
        <ecNumber evidence="4">2.1.1.-</ecNumber>
    </submittedName>
</protein>
<comment type="caution">
    <text evidence="4">The sequence shown here is derived from an EMBL/GenBank/DDBJ whole genome shotgun (WGS) entry which is preliminary data.</text>
</comment>